<name>A0A2H2ZMY1_TRIPA</name>
<accession>A0A2H2ZMY1</accession>
<evidence type="ECO:0000313" key="3">
    <source>
        <dbReference type="Proteomes" id="UP000219286"/>
    </source>
</evidence>
<dbReference type="Proteomes" id="UP000219286">
    <property type="component" value="Unassembled WGS sequence"/>
</dbReference>
<proteinExistence type="predicted"/>
<gene>
    <name evidence="2" type="ORF">A9Z42_0091140</name>
</gene>
<reference evidence="2 3" key="1">
    <citation type="journal article" date="2015" name="Genome Announc.">
        <title>Genome sequence and annotation of Trichoderma parareesei, the ancestor of the cellulase producer Trichoderma reesei.</title>
        <authorList>
            <person name="Yang D."/>
            <person name="Pomraning K."/>
            <person name="Kopchinskiy A."/>
            <person name="Karimi Aghcheh R."/>
            <person name="Atanasova L."/>
            <person name="Chenthamara K."/>
            <person name="Baker S.E."/>
            <person name="Zhang R."/>
            <person name="Shen Q."/>
            <person name="Freitag M."/>
            <person name="Kubicek C.P."/>
            <person name="Druzhinina I.S."/>
        </authorList>
    </citation>
    <scope>NUCLEOTIDE SEQUENCE [LARGE SCALE GENOMIC DNA]</scope>
    <source>
        <strain evidence="2 3">CBS 125925</strain>
    </source>
</reference>
<keyword evidence="3" id="KW-1185">Reference proteome</keyword>
<organism evidence="2 3">
    <name type="scientific">Trichoderma parareesei</name>
    <name type="common">Filamentous fungus</name>
    <dbReference type="NCBI Taxonomy" id="858221"/>
    <lineage>
        <taxon>Eukaryota</taxon>
        <taxon>Fungi</taxon>
        <taxon>Dikarya</taxon>
        <taxon>Ascomycota</taxon>
        <taxon>Pezizomycotina</taxon>
        <taxon>Sordariomycetes</taxon>
        <taxon>Hypocreomycetidae</taxon>
        <taxon>Hypocreales</taxon>
        <taxon>Hypocreaceae</taxon>
        <taxon>Trichoderma</taxon>
    </lineage>
</organism>
<comment type="caution">
    <text evidence="2">The sequence shown here is derived from an EMBL/GenBank/DDBJ whole genome shotgun (WGS) entry which is preliminary data.</text>
</comment>
<feature type="compositionally biased region" description="Low complexity" evidence="1">
    <location>
        <begin position="21"/>
        <end position="30"/>
    </location>
</feature>
<feature type="region of interest" description="Disordered" evidence="1">
    <location>
        <begin position="1"/>
        <end position="39"/>
    </location>
</feature>
<dbReference type="EMBL" id="LFMI01000825">
    <property type="protein sequence ID" value="OTA08133.1"/>
    <property type="molecule type" value="Genomic_DNA"/>
</dbReference>
<evidence type="ECO:0000313" key="2">
    <source>
        <dbReference type="EMBL" id="OTA08133.1"/>
    </source>
</evidence>
<dbReference type="AlphaFoldDB" id="A0A2H2ZMY1"/>
<evidence type="ECO:0000256" key="1">
    <source>
        <dbReference type="SAM" id="MobiDB-lite"/>
    </source>
</evidence>
<sequence length="73" mass="7491">MDIPSSESLPGLWGGRGGDAAGPTDPAGQGILFGAKGPSPDEAKPALVLMCREDEPSLETLGLGLLEEAWNLM</sequence>
<protein>
    <submittedName>
        <fullName evidence="2">Uncharacterized protein</fullName>
    </submittedName>
</protein>